<organism evidence="1 2">
    <name type="scientific">Acaulospora colombiana</name>
    <dbReference type="NCBI Taxonomy" id="27376"/>
    <lineage>
        <taxon>Eukaryota</taxon>
        <taxon>Fungi</taxon>
        <taxon>Fungi incertae sedis</taxon>
        <taxon>Mucoromycota</taxon>
        <taxon>Glomeromycotina</taxon>
        <taxon>Glomeromycetes</taxon>
        <taxon>Diversisporales</taxon>
        <taxon>Acaulosporaceae</taxon>
        <taxon>Acaulospora</taxon>
    </lineage>
</organism>
<evidence type="ECO:0000313" key="1">
    <source>
        <dbReference type="EMBL" id="CAG8774861.1"/>
    </source>
</evidence>
<dbReference type="EMBL" id="CAJVPT010067365">
    <property type="protein sequence ID" value="CAG8774861.1"/>
    <property type="molecule type" value="Genomic_DNA"/>
</dbReference>
<proteinExistence type="predicted"/>
<dbReference type="Proteomes" id="UP000789525">
    <property type="component" value="Unassembled WGS sequence"/>
</dbReference>
<accession>A0ACA9R364</accession>
<comment type="caution">
    <text evidence="1">The sequence shown here is derived from an EMBL/GenBank/DDBJ whole genome shotgun (WGS) entry which is preliminary data.</text>
</comment>
<feature type="non-terminal residue" evidence="1">
    <location>
        <position position="1"/>
    </location>
</feature>
<sequence length="159" mass="17648">IPLETKRTYPKFSANVDLTKEYSSKQVQDMLGLRPQVQRPGQPGVASNLGASRYVIDTYSLSERQCEFTLTSILEQLQRDPWPVANDKRPHRCTGVAMSVAIGLMETTFSGTGARIMLFCGGAATEGPGMVVGNELKEPIRSHHDIEKDNVKYYKKATK</sequence>
<gene>
    <name evidence="1" type="ORF">ACOLOM_LOCUS14028</name>
</gene>
<protein>
    <submittedName>
        <fullName evidence="1">14963_t:CDS:1</fullName>
    </submittedName>
</protein>
<keyword evidence="2" id="KW-1185">Reference proteome</keyword>
<reference evidence="1" key="1">
    <citation type="submission" date="2021-06" db="EMBL/GenBank/DDBJ databases">
        <authorList>
            <person name="Kallberg Y."/>
            <person name="Tangrot J."/>
            <person name="Rosling A."/>
        </authorList>
    </citation>
    <scope>NUCLEOTIDE SEQUENCE</scope>
    <source>
        <strain evidence="1">CL356</strain>
    </source>
</reference>
<evidence type="ECO:0000313" key="2">
    <source>
        <dbReference type="Proteomes" id="UP000789525"/>
    </source>
</evidence>
<feature type="non-terminal residue" evidence="1">
    <location>
        <position position="159"/>
    </location>
</feature>
<name>A0ACA9R364_9GLOM</name>